<feature type="transmembrane region" description="Helical" evidence="2">
    <location>
        <begin position="343"/>
        <end position="365"/>
    </location>
</feature>
<dbReference type="Proteomes" id="UP000471052">
    <property type="component" value="Unassembled WGS sequence"/>
</dbReference>
<proteinExistence type="predicted"/>
<feature type="transmembrane region" description="Helical" evidence="2">
    <location>
        <begin position="236"/>
        <end position="258"/>
    </location>
</feature>
<evidence type="ECO:0000313" key="4">
    <source>
        <dbReference type="Proteomes" id="UP000471052"/>
    </source>
</evidence>
<feature type="transmembrane region" description="Helical" evidence="2">
    <location>
        <begin position="194"/>
        <end position="224"/>
    </location>
</feature>
<evidence type="ECO:0000256" key="1">
    <source>
        <dbReference type="SAM" id="MobiDB-lite"/>
    </source>
</evidence>
<feature type="transmembrane region" description="Helical" evidence="2">
    <location>
        <begin position="320"/>
        <end position="337"/>
    </location>
</feature>
<dbReference type="EMBL" id="VUNP01000019">
    <property type="protein sequence ID" value="MST53853.1"/>
    <property type="molecule type" value="Genomic_DNA"/>
</dbReference>
<feature type="transmembrane region" description="Helical" evidence="2">
    <location>
        <begin position="285"/>
        <end position="308"/>
    </location>
</feature>
<keyword evidence="2" id="KW-0472">Membrane</keyword>
<comment type="caution">
    <text evidence="3">The sequence shown here is derived from an EMBL/GenBank/DDBJ whole genome shotgun (WGS) entry which is preliminary data.</text>
</comment>
<feature type="region of interest" description="Disordered" evidence="1">
    <location>
        <begin position="1"/>
        <end position="27"/>
    </location>
</feature>
<dbReference type="AlphaFoldDB" id="A0A6N7WPJ1"/>
<name>A0A6N7WPJ1_STRAY</name>
<evidence type="ECO:0000256" key="2">
    <source>
        <dbReference type="SAM" id="Phobius"/>
    </source>
</evidence>
<dbReference type="RefSeq" id="WP_167829292.1">
    <property type="nucleotide sequence ID" value="NZ_JADYUO010000016.1"/>
</dbReference>
<dbReference type="GeneID" id="99636465"/>
<feature type="transmembrane region" description="Helical" evidence="2">
    <location>
        <begin position="386"/>
        <end position="407"/>
    </location>
</feature>
<protein>
    <submittedName>
        <fullName evidence="3">DUF2079 domain-containing protein</fullName>
    </submittedName>
</protein>
<organism evidence="3 4">
    <name type="scientific">Streptococcus alactolyticus</name>
    <dbReference type="NCBI Taxonomy" id="29389"/>
    <lineage>
        <taxon>Bacteria</taxon>
        <taxon>Bacillati</taxon>
        <taxon>Bacillota</taxon>
        <taxon>Bacilli</taxon>
        <taxon>Lactobacillales</taxon>
        <taxon>Streptococcaceae</taxon>
        <taxon>Streptococcus</taxon>
    </lineage>
</organism>
<feature type="transmembrane region" description="Helical" evidence="2">
    <location>
        <begin position="98"/>
        <end position="131"/>
    </location>
</feature>
<gene>
    <name evidence="3" type="ORF">FYJ82_05515</name>
</gene>
<keyword evidence="2" id="KW-1133">Transmembrane helix</keyword>
<reference evidence="3 4" key="1">
    <citation type="submission" date="2019-08" db="EMBL/GenBank/DDBJ databases">
        <title>In-depth cultivation of the pig gut microbiome towards novel bacterial diversity and tailored functional studies.</title>
        <authorList>
            <person name="Wylensek D."/>
            <person name="Hitch T.C.A."/>
            <person name="Clavel T."/>
        </authorList>
    </citation>
    <scope>NUCLEOTIDE SEQUENCE [LARGE SCALE GENOMIC DNA]</scope>
    <source>
        <strain evidence="3 4">BL-178-WT-3A</strain>
    </source>
</reference>
<sequence length="526" mass="59887">MNTSEEVNLNQNGVPSYSRLSRTSGFTPKRQGAAISTKVPRRHKFFLLIISIIVGCLSVANPLLTDWANSLQSQNLYVGFMFTKGQLPFTDMFATGGFLYYTLIALAYYLGSTLWLVPLQVLIFYVSGIYFYKLIHYFTSNQRFAVGMSGVFYLLNVALGFGGLYPVQFAMPFVLVSLWFLTKYFAGLIKDEAFILYGFAGSASMLLDPRTLVFWLLSFIAIIVYNSRKKHLARGFYQLLCIIFGMILILYTVGYFVLNLQILSPYISQAIVYPFTYFATSDHNFFLTLLFQVGLLLFSGLLFGLLSFNKVLKDNKDRMVKYLIFVVFIGFLLLDLVSQTYEFYHLLAAMPFGLILTAVALDERYKRYMVRSSNRRQKSSRNTKGAFEFYVKTFLYLPVLVLIVGIGRPIVSNIITFGDNSQRSTIATYLASNTSDEDSIYVWDSSSKIYLESGLPSSSQFSSPLVNTAKDDNQKVFEDELLQNVATYVIVHKNEKLPEVVQKDLKSNYETVSVKKVSDFTIYRKK</sequence>
<feature type="transmembrane region" description="Helical" evidence="2">
    <location>
        <begin position="152"/>
        <end position="182"/>
    </location>
</feature>
<evidence type="ECO:0000313" key="3">
    <source>
        <dbReference type="EMBL" id="MST53853.1"/>
    </source>
</evidence>
<feature type="compositionally biased region" description="Polar residues" evidence="1">
    <location>
        <begin position="1"/>
        <end position="26"/>
    </location>
</feature>
<accession>A0A6N7WPJ1</accession>
<feature type="transmembrane region" description="Helical" evidence="2">
    <location>
        <begin position="45"/>
        <end position="64"/>
    </location>
</feature>
<keyword evidence="2" id="KW-0812">Transmembrane</keyword>